<comment type="subcellular location">
    <subcellularLocation>
        <location evidence="1">Membrane</location>
        <topology evidence="1">Multi-pass membrane protein</topology>
    </subcellularLocation>
</comment>
<feature type="compositionally biased region" description="Basic residues" evidence="6">
    <location>
        <begin position="92"/>
        <end position="107"/>
    </location>
</feature>
<keyword evidence="9" id="KW-1185">Reference proteome</keyword>
<keyword evidence="4 7" id="KW-0472">Membrane</keyword>
<evidence type="ECO:0000256" key="2">
    <source>
        <dbReference type="ARBA" id="ARBA00022692"/>
    </source>
</evidence>
<evidence type="ECO:0000313" key="9">
    <source>
        <dbReference type="Proteomes" id="UP000318571"/>
    </source>
</evidence>
<dbReference type="PANTHER" id="PTHR45951:SF3">
    <property type="entry name" value="PROTEIN DISPATCHED"/>
    <property type="match status" value="1"/>
</dbReference>
<organism evidence="8 9">
    <name type="scientific">Tigriopus californicus</name>
    <name type="common">Marine copepod</name>
    <dbReference type="NCBI Taxonomy" id="6832"/>
    <lineage>
        <taxon>Eukaryota</taxon>
        <taxon>Metazoa</taxon>
        <taxon>Ecdysozoa</taxon>
        <taxon>Arthropoda</taxon>
        <taxon>Crustacea</taxon>
        <taxon>Multicrustacea</taxon>
        <taxon>Hexanauplia</taxon>
        <taxon>Copepoda</taxon>
        <taxon>Harpacticoida</taxon>
        <taxon>Harpacticidae</taxon>
        <taxon>Tigriopus</taxon>
    </lineage>
</organism>
<dbReference type="PANTHER" id="PTHR45951">
    <property type="entry name" value="PROTEIN DISPATCHED-RELATED"/>
    <property type="match status" value="1"/>
</dbReference>
<dbReference type="GO" id="GO:0016020">
    <property type="term" value="C:membrane"/>
    <property type="evidence" value="ECO:0007669"/>
    <property type="project" value="UniProtKB-SubCell"/>
</dbReference>
<evidence type="ECO:0000256" key="4">
    <source>
        <dbReference type="ARBA" id="ARBA00023136"/>
    </source>
</evidence>
<dbReference type="Proteomes" id="UP000318571">
    <property type="component" value="Chromosome 11"/>
</dbReference>
<keyword evidence="3 7" id="KW-1133">Transmembrane helix</keyword>
<accession>A0A553PJW8</accession>
<name>A0A553PJW8_TIGCA</name>
<dbReference type="GO" id="GO:0007224">
    <property type="term" value="P:smoothened signaling pathway"/>
    <property type="evidence" value="ECO:0007669"/>
    <property type="project" value="TreeGrafter"/>
</dbReference>
<feature type="transmembrane region" description="Helical" evidence="7">
    <location>
        <begin position="12"/>
        <end position="37"/>
    </location>
</feature>
<evidence type="ECO:0000256" key="3">
    <source>
        <dbReference type="ARBA" id="ARBA00022989"/>
    </source>
</evidence>
<evidence type="ECO:0000256" key="6">
    <source>
        <dbReference type="SAM" id="MobiDB-lite"/>
    </source>
</evidence>
<evidence type="ECO:0000256" key="1">
    <source>
        <dbReference type="ARBA" id="ARBA00004141"/>
    </source>
</evidence>
<comment type="caution">
    <text evidence="8">The sequence shown here is derived from an EMBL/GenBank/DDBJ whole genome shotgun (WGS) entry which is preliminary data.</text>
</comment>
<proteinExistence type="predicted"/>
<dbReference type="EMBL" id="VCGU01000003">
    <property type="protein sequence ID" value="TRY77976.1"/>
    <property type="molecule type" value="Genomic_DNA"/>
</dbReference>
<evidence type="ECO:0000256" key="5">
    <source>
        <dbReference type="ARBA" id="ARBA00023180"/>
    </source>
</evidence>
<feature type="region of interest" description="Disordered" evidence="6">
    <location>
        <begin position="78"/>
        <end position="152"/>
    </location>
</feature>
<reference evidence="8 9" key="1">
    <citation type="journal article" date="2018" name="Nat. Ecol. Evol.">
        <title>Genomic signatures of mitonuclear coevolution across populations of Tigriopus californicus.</title>
        <authorList>
            <person name="Barreto F.S."/>
            <person name="Watson E.T."/>
            <person name="Lima T.G."/>
            <person name="Willett C.S."/>
            <person name="Edmands S."/>
            <person name="Li W."/>
            <person name="Burton R.S."/>
        </authorList>
    </citation>
    <scope>NUCLEOTIDE SEQUENCE [LARGE SCALE GENOMIC DNA]</scope>
    <source>
        <strain evidence="8 9">San Diego</strain>
    </source>
</reference>
<feature type="compositionally biased region" description="Basic residues" evidence="6">
    <location>
        <begin position="117"/>
        <end position="127"/>
    </location>
</feature>
<dbReference type="GO" id="GO:0022857">
    <property type="term" value="F:transmembrane transporter activity"/>
    <property type="evidence" value="ECO:0007669"/>
    <property type="project" value="TreeGrafter"/>
</dbReference>
<dbReference type="STRING" id="6832.A0A553PJW8"/>
<gene>
    <name evidence="8" type="ORF">TCAL_06912</name>
</gene>
<evidence type="ECO:0000313" key="8">
    <source>
        <dbReference type="EMBL" id="TRY77976.1"/>
    </source>
</evidence>
<keyword evidence="5" id="KW-0325">Glycoprotein</keyword>
<dbReference type="AlphaFoldDB" id="A0A553PJW8"/>
<sequence>MKKLLRCYSQVLSNYPFGIMLAITSISITALVLSVTLQDLPDFSDPQAGFLTRGTEIARRLTAYENLLDSVSHIGPLTTNPLEARSLANKGGKNKGGKRKRRKKNRNGTKQGDGPYKKRNGGKRHRANSKDDLSLDAQNINAPRVLPSEEEQLSMDLDPSVPRYGIQREDQRPLNVGRAYVRNKRNIVEPQAILSSSQHRDIGWMCGEPMADYAHVVFKSNR</sequence>
<evidence type="ECO:0000256" key="7">
    <source>
        <dbReference type="SAM" id="Phobius"/>
    </source>
</evidence>
<protein>
    <submittedName>
        <fullName evidence="8">Uncharacterized protein</fullName>
    </submittedName>
</protein>
<keyword evidence="2 7" id="KW-0812">Transmembrane</keyword>
<dbReference type="InterPro" id="IPR052081">
    <property type="entry name" value="Dispatched_Hh_regulator"/>
</dbReference>